<evidence type="ECO:0000313" key="3">
    <source>
        <dbReference type="Proteomes" id="UP000316621"/>
    </source>
</evidence>
<dbReference type="PANTHER" id="PTHR35218">
    <property type="entry name" value="RNASE H DOMAIN-CONTAINING PROTEIN"/>
    <property type="match status" value="1"/>
</dbReference>
<evidence type="ECO:0000259" key="1">
    <source>
        <dbReference type="PROSITE" id="PS50206"/>
    </source>
</evidence>
<dbReference type="Gene3D" id="3.60.10.10">
    <property type="entry name" value="Endonuclease/exonuclease/phosphatase"/>
    <property type="match status" value="1"/>
</dbReference>
<dbReference type="Pfam" id="PF03372">
    <property type="entry name" value="Exo_endo_phos"/>
    <property type="match status" value="1"/>
</dbReference>
<dbReference type="AlphaFoldDB" id="A0A4Y7KKT7"/>
<reference evidence="2 3" key="1">
    <citation type="journal article" date="2018" name="Science">
        <title>The opium poppy genome and morphinan production.</title>
        <authorList>
            <person name="Guo L."/>
            <person name="Winzer T."/>
            <person name="Yang X."/>
            <person name="Li Y."/>
            <person name="Ning Z."/>
            <person name="He Z."/>
            <person name="Teodor R."/>
            <person name="Lu Y."/>
            <person name="Bowser T.A."/>
            <person name="Graham I.A."/>
            <person name="Ye K."/>
        </authorList>
    </citation>
    <scope>NUCLEOTIDE SEQUENCE [LARGE SCALE GENOMIC DNA]</scope>
    <source>
        <strain evidence="3">cv. HN1</strain>
        <tissue evidence="2">Leaves</tissue>
    </source>
</reference>
<accession>A0A4Y7KKT7</accession>
<dbReference type="GO" id="GO:0003824">
    <property type="term" value="F:catalytic activity"/>
    <property type="evidence" value="ECO:0007669"/>
    <property type="project" value="InterPro"/>
</dbReference>
<evidence type="ECO:0000313" key="2">
    <source>
        <dbReference type="EMBL" id="RZC73954.1"/>
    </source>
</evidence>
<dbReference type="InterPro" id="IPR001763">
    <property type="entry name" value="Rhodanese-like_dom"/>
</dbReference>
<gene>
    <name evidence="2" type="ORF">C5167_049428</name>
</gene>
<proteinExistence type="predicted"/>
<dbReference type="SUPFAM" id="SSF56219">
    <property type="entry name" value="DNase I-like"/>
    <property type="match status" value="1"/>
</dbReference>
<dbReference type="PROSITE" id="PS50206">
    <property type="entry name" value="RHODANESE_3"/>
    <property type="match status" value="1"/>
</dbReference>
<dbReference type="Proteomes" id="UP000316621">
    <property type="component" value="Chromosome 8"/>
</dbReference>
<dbReference type="Gramene" id="RZC73954">
    <property type="protein sequence ID" value="RZC73954"/>
    <property type="gene ID" value="C5167_049428"/>
</dbReference>
<keyword evidence="3" id="KW-1185">Reference proteome</keyword>
<dbReference type="EMBL" id="CM010722">
    <property type="protein sequence ID" value="RZC73954.1"/>
    <property type="molecule type" value="Genomic_DNA"/>
</dbReference>
<dbReference type="InterPro" id="IPR005135">
    <property type="entry name" value="Endo/exonuclease/phosphatase"/>
</dbReference>
<protein>
    <recommendedName>
        <fullName evidence="1">Rhodanese domain-containing protein</fullName>
    </recommendedName>
</protein>
<feature type="domain" description="Rhodanese" evidence="1">
    <location>
        <begin position="63"/>
        <end position="116"/>
    </location>
</feature>
<dbReference type="InterPro" id="IPR036691">
    <property type="entry name" value="Endo/exonu/phosph_ase_sf"/>
</dbReference>
<sequence>MKSIQSEASSNQMEPMEGVKMEEIEKDQAVEEEIALINNMGAANKGFGNPTTRTALDNLIKSQNPNVIFLCETKNDSTKMSQYLRRFNYPNSWIFPPVYLSGGICLLSKSGFNLEIVDNSDKMINAIISYDRSKPEFLVTFLYGSVYHDEKLQQCDYISRIGKQANLPWVLIGDLNITMFSHERSTFTNPTTEDFPIIQHIIDNSDLPDLGFVVPVSLGLIDNLVMTILELYWLGNW</sequence>
<dbReference type="PANTHER" id="PTHR35218:SF7">
    <property type="entry name" value="ENDONUCLEASE_EXONUCLEASE_PHOSPHATASE"/>
    <property type="match status" value="1"/>
</dbReference>
<name>A0A4Y7KKT7_PAPSO</name>
<dbReference type="STRING" id="3469.A0A4Y7KKT7"/>
<organism evidence="2 3">
    <name type="scientific">Papaver somniferum</name>
    <name type="common">Opium poppy</name>
    <dbReference type="NCBI Taxonomy" id="3469"/>
    <lineage>
        <taxon>Eukaryota</taxon>
        <taxon>Viridiplantae</taxon>
        <taxon>Streptophyta</taxon>
        <taxon>Embryophyta</taxon>
        <taxon>Tracheophyta</taxon>
        <taxon>Spermatophyta</taxon>
        <taxon>Magnoliopsida</taxon>
        <taxon>Ranunculales</taxon>
        <taxon>Papaveraceae</taxon>
        <taxon>Papaveroideae</taxon>
        <taxon>Papaver</taxon>
    </lineage>
</organism>